<comment type="caution">
    <text evidence="2">The sequence shown here is derived from an EMBL/GenBank/DDBJ whole genome shotgun (WGS) entry which is preliminary data.</text>
</comment>
<proteinExistence type="predicted"/>
<reference evidence="2" key="1">
    <citation type="submission" date="2022-12" db="EMBL/GenBank/DDBJ databases">
        <authorList>
            <person name="Petersen C."/>
        </authorList>
    </citation>
    <scope>NUCLEOTIDE SEQUENCE</scope>
    <source>
        <strain evidence="2">IBT 29495</strain>
    </source>
</reference>
<evidence type="ECO:0000313" key="2">
    <source>
        <dbReference type="EMBL" id="KAJ5514838.1"/>
    </source>
</evidence>
<feature type="compositionally biased region" description="Polar residues" evidence="1">
    <location>
        <begin position="139"/>
        <end position="148"/>
    </location>
</feature>
<dbReference type="EMBL" id="JAPWDS010000002">
    <property type="protein sequence ID" value="KAJ5514838.1"/>
    <property type="molecule type" value="Genomic_DNA"/>
</dbReference>
<gene>
    <name evidence="2" type="ORF">N7463_004390</name>
</gene>
<sequence>MAALRLGKLDSPDSMFDMLQGYPYSWEQGQDHSLNTFVENVVDHSLNAISTEKSGTIVLERCRSRPCERFMELSQLPSTDMLIQAAKRNPTVDSDDVVLIVTEGARGPSLSAIRRARKAFMLHIRRTTRYEQEEPMGGSPQTTTGHAI</sequence>
<dbReference type="OrthoDB" id="4326077at2759"/>
<name>A0A9W9Y2X6_9EURO</name>
<reference evidence="2" key="2">
    <citation type="journal article" date="2023" name="IMA Fungus">
        <title>Comparative genomic study of the Penicillium genus elucidates a diverse pangenome and 15 lateral gene transfer events.</title>
        <authorList>
            <person name="Petersen C."/>
            <person name="Sorensen T."/>
            <person name="Nielsen M.R."/>
            <person name="Sondergaard T.E."/>
            <person name="Sorensen J.L."/>
            <person name="Fitzpatrick D.A."/>
            <person name="Frisvad J.C."/>
            <person name="Nielsen K.L."/>
        </authorList>
    </citation>
    <scope>NUCLEOTIDE SEQUENCE</scope>
    <source>
        <strain evidence="2">IBT 29495</strain>
    </source>
</reference>
<organism evidence="2 3">
    <name type="scientific">Penicillium fimorum</name>
    <dbReference type="NCBI Taxonomy" id="1882269"/>
    <lineage>
        <taxon>Eukaryota</taxon>
        <taxon>Fungi</taxon>
        <taxon>Dikarya</taxon>
        <taxon>Ascomycota</taxon>
        <taxon>Pezizomycotina</taxon>
        <taxon>Eurotiomycetes</taxon>
        <taxon>Eurotiomycetidae</taxon>
        <taxon>Eurotiales</taxon>
        <taxon>Aspergillaceae</taxon>
        <taxon>Penicillium</taxon>
    </lineage>
</organism>
<feature type="region of interest" description="Disordered" evidence="1">
    <location>
        <begin position="129"/>
        <end position="148"/>
    </location>
</feature>
<keyword evidence="3" id="KW-1185">Reference proteome</keyword>
<evidence type="ECO:0000313" key="3">
    <source>
        <dbReference type="Proteomes" id="UP001149954"/>
    </source>
</evidence>
<dbReference type="Proteomes" id="UP001149954">
    <property type="component" value="Unassembled WGS sequence"/>
</dbReference>
<dbReference type="AlphaFoldDB" id="A0A9W9Y2X6"/>
<protein>
    <submittedName>
        <fullName evidence="2">Uncharacterized protein</fullName>
    </submittedName>
</protein>
<evidence type="ECO:0000256" key="1">
    <source>
        <dbReference type="SAM" id="MobiDB-lite"/>
    </source>
</evidence>
<accession>A0A9W9Y2X6</accession>